<dbReference type="SUPFAM" id="SSF52096">
    <property type="entry name" value="ClpP/crotonase"/>
    <property type="match status" value="1"/>
</dbReference>
<organism evidence="2 3">
    <name type="scientific">Bacillus coahuilensis p1.1.43</name>
    <dbReference type="NCBI Taxonomy" id="1150625"/>
    <lineage>
        <taxon>Bacteria</taxon>
        <taxon>Bacillati</taxon>
        <taxon>Bacillota</taxon>
        <taxon>Bacilli</taxon>
        <taxon>Bacillales</taxon>
        <taxon>Bacillaceae</taxon>
        <taxon>Bacillus</taxon>
    </lineage>
</organism>
<accession>A0A147K9V6</accession>
<dbReference type="InterPro" id="IPR029045">
    <property type="entry name" value="ClpP/crotonase-like_dom_sf"/>
</dbReference>
<evidence type="ECO:0000313" key="2">
    <source>
        <dbReference type="EMBL" id="KUP07327.1"/>
    </source>
</evidence>
<dbReference type="PATRIC" id="fig|1150625.3.peg.1170"/>
<dbReference type="Pfam" id="PF00378">
    <property type="entry name" value="ECH_1"/>
    <property type="match status" value="1"/>
</dbReference>
<comment type="caution">
    <text evidence="2">The sequence shown here is derived from an EMBL/GenBank/DDBJ whole genome shotgun (WGS) entry which is preliminary data.</text>
</comment>
<dbReference type="Proteomes" id="UP000074108">
    <property type="component" value="Unassembled WGS sequence"/>
</dbReference>
<dbReference type="GO" id="GO:0006635">
    <property type="term" value="P:fatty acid beta-oxidation"/>
    <property type="evidence" value="ECO:0007669"/>
    <property type="project" value="TreeGrafter"/>
</dbReference>
<dbReference type="PANTHER" id="PTHR11941">
    <property type="entry name" value="ENOYL-COA HYDRATASE-RELATED"/>
    <property type="match status" value="1"/>
</dbReference>
<reference evidence="2 3" key="1">
    <citation type="journal article" date="2016" name="Front. Microbiol.">
        <title>Microevolution Analysis of Bacillus coahuilensis Unveils Differences in Phosphorus Acquisition Strategies and Their Regulation.</title>
        <authorList>
            <person name="Gomez-Lunar Z."/>
            <person name="Hernandez-Gonzalez I."/>
            <person name="Rodriguez-Torres M.D."/>
            <person name="Souza V."/>
            <person name="Olmedo-Alvarez G."/>
        </authorList>
    </citation>
    <scope>NUCLEOTIDE SEQUENCE [LARGE SCALE GENOMIC DNA]</scope>
    <source>
        <strain evidence="3">p1.1.43</strain>
    </source>
</reference>
<dbReference type="CDD" id="cd06558">
    <property type="entry name" value="crotonase-like"/>
    <property type="match status" value="1"/>
</dbReference>
<evidence type="ECO:0000256" key="1">
    <source>
        <dbReference type="ARBA" id="ARBA00023239"/>
    </source>
</evidence>
<dbReference type="GO" id="GO:0005829">
    <property type="term" value="C:cytosol"/>
    <property type="evidence" value="ECO:0007669"/>
    <property type="project" value="TreeGrafter"/>
</dbReference>
<dbReference type="OrthoDB" id="9775794at2"/>
<dbReference type="STRING" id="1150625.Q75_05585"/>
<gene>
    <name evidence="2" type="ORF">Q75_05585</name>
</gene>
<dbReference type="PANTHER" id="PTHR11941:SF27">
    <property type="entry name" value="ETHYLMALONYL-COA DECARBOXYLASE"/>
    <property type="match status" value="1"/>
</dbReference>
<dbReference type="InterPro" id="IPR001753">
    <property type="entry name" value="Enoyl-CoA_hydra/iso"/>
</dbReference>
<proteinExistence type="predicted"/>
<protein>
    <recommendedName>
        <fullName evidence="4">Enoyl-CoA hydratase</fullName>
    </recommendedName>
</protein>
<dbReference type="RefSeq" id="WP_059350695.1">
    <property type="nucleotide sequence ID" value="NZ_LDYG01000023.1"/>
</dbReference>
<dbReference type="Gene3D" id="3.90.226.10">
    <property type="entry name" value="2-enoyl-CoA Hydratase, Chain A, domain 1"/>
    <property type="match status" value="1"/>
</dbReference>
<dbReference type="EMBL" id="LDYG01000023">
    <property type="protein sequence ID" value="KUP07327.1"/>
    <property type="molecule type" value="Genomic_DNA"/>
</dbReference>
<evidence type="ECO:0008006" key="4">
    <source>
        <dbReference type="Google" id="ProtNLM"/>
    </source>
</evidence>
<keyword evidence="3" id="KW-1185">Reference proteome</keyword>
<name>A0A147K9V6_9BACI</name>
<sequence length="248" mass="27707">MNCYVMREEHGILYFILNQPKKRNAINSDMMTGLEIFLEKGLEQHIKGLCISGEGDVFCSGGDLAEFHKLKTKEEAFPMLSRMGKILYTLATYPKPTFSYLNGTAVGGGAELAISTDFRIMKRNAKLGFIQGTLAITTGWGGGSILMNKIDQGNAFKLLTSAIKYDTDHLIQMGVIQEIVDSQSEAIQHVERHTALFPNVLMAYKSILLNTLHSKSLELAIADEINNCSTLWGEEEHHNKVRLFFTKK</sequence>
<evidence type="ECO:0000313" key="3">
    <source>
        <dbReference type="Proteomes" id="UP000074108"/>
    </source>
</evidence>
<keyword evidence="1" id="KW-0456">Lyase</keyword>
<dbReference type="GO" id="GO:0016829">
    <property type="term" value="F:lyase activity"/>
    <property type="evidence" value="ECO:0007669"/>
    <property type="project" value="UniProtKB-KW"/>
</dbReference>
<dbReference type="AlphaFoldDB" id="A0A147K9V6"/>